<organism evidence="3 4">
    <name type="scientific">Nocardiopsis aegyptia</name>
    <dbReference type="NCBI Taxonomy" id="220378"/>
    <lineage>
        <taxon>Bacteria</taxon>
        <taxon>Bacillati</taxon>
        <taxon>Actinomycetota</taxon>
        <taxon>Actinomycetes</taxon>
        <taxon>Streptosporangiales</taxon>
        <taxon>Nocardiopsidaceae</taxon>
        <taxon>Nocardiopsis</taxon>
    </lineage>
</organism>
<accession>A0A7Z0JCI5</accession>
<comment type="caution">
    <text evidence="3">The sequence shown here is derived from an EMBL/GenBank/DDBJ whole genome shotgun (WGS) entry which is preliminary data.</text>
</comment>
<feature type="domain" description="Activator of Hsp90 ATPase homologue 1/2-like C-terminal" evidence="2">
    <location>
        <begin position="25"/>
        <end position="136"/>
    </location>
</feature>
<dbReference type="RefSeq" id="WP_218898025.1">
    <property type="nucleotide sequence ID" value="NZ_JACCFS010000001.1"/>
</dbReference>
<name>A0A7Z0JCI5_9ACTN</name>
<dbReference type="InterPro" id="IPR023393">
    <property type="entry name" value="START-like_dom_sf"/>
</dbReference>
<dbReference type="Gene3D" id="3.30.530.20">
    <property type="match status" value="1"/>
</dbReference>
<evidence type="ECO:0000313" key="3">
    <source>
        <dbReference type="EMBL" id="NYJ37276.1"/>
    </source>
</evidence>
<dbReference type="SUPFAM" id="SSF55961">
    <property type="entry name" value="Bet v1-like"/>
    <property type="match status" value="1"/>
</dbReference>
<keyword evidence="4" id="KW-1185">Reference proteome</keyword>
<dbReference type="Proteomes" id="UP000572051">
    <property type="component" value="Unassembled WGS sequence"/>
</dbReference>
<comment type="similarity">
    <text evidence="1">Belongs to the AHA1 family.</text>
</comment>
<protein>
    <submittedName>
        <fullName evidence="3">Uncharacterized protein YndB with AHSA1/START domain</fullName>
    </submittedName>
</protein>
<proteinExistence type="inferred from homology"/>
<dbReference type="EMBL" id="JACCFS010000001">
    <property type="protein sequence ID" value="NYJ37276.1"/>
    <property type="molecule type" value="Genomic_DNA"/>
</dbReference>
<reference evidence="3 4" key="1">
    <citation type="submission" date="2020-07" db="EMBL/GenBank/DDBJ databases">
        <title>Sequencing the genomes of 1000 actinobacteria strains.</title>
        <authorList>
            <person name="Klenk H.-P."/>
        </authorList>
    </citation>
    <scope>NUCLEOTIDE SEQUENCE [LARGE SCALE GENOMIC DNA]</scope>
    <source>
        <strain evidence="3 4">DSM 44442</strain>
    </source>
</reference>
<evidence type="ECO:0000256" key="1">
    <source>
        <dbReference type="ARBA" id="ARBA00006817"/>
    </source>
</evidence>
<dbReference type="AlphaFoldDB" id="A0A7Z0JCI5"/>
<dbReference type="InterPro" id="IPR013538">
    <property type="entry name" value="ASHA1/2-like_C"/>
</dbReference>
<evidence type="ECO:0000313" key="4">
    <source>
        <dbReference type="Proteomes" id="UP000572051"/>
    </source>
</evidence>
<evidence type="ECO:0000259" key="2">
    <source>
        <dbReference type="Pfam" id="PF08327"/>
    </source>
</evidence>
<gene>
    <name evidence="3" type="ORF">HNR10_005157</name>
</gene>
<dbReference type="Pfam" id="PF08327">
    <property type="entry name" value="AHSA1"/>
    <property type="match status" value="1"/>
</dbReference>
<sequence length="163" mass="18370">MATDTRLTMTLPGDDQILVTAELAVPPHRAYRAWTAPDLVHRWWAGRGGRTTDVRIDLRVGGRWRYAMEVEGDEIAFHGYFREIVPGERIVSTEVFEDPAGYPRTEEELVNTVTFTGTAAGTLLTLLVRARTRAQRDRIVAPDLVDELRERMELLERAAAAPP</sequence>